<dbReference type="InterPro" id="IPR029479">
    <property type="entry name" value="Nitroreductase"/>
</dbReference>
<organism evidence="2 3">
    <name type="scientific">Streptomyces finlayi</name>
    <dbReference type="NCBI Taxonomy" id="67296"/>
    <lineage>
        <taxon>Bacteria</taxon>
        <taxon>Bacillati</taxon>
        <taxon>Actinomycetota</taxon>
        <taxon>Actinomycetes</taxon>
        <taxon>Kitasatosporales</taxon>
        <taxon>Streptomycetaceae</taxon>
        <taxon>Streptomyces</taxon>
    </lineage>
</organism>
<dbReference type="Pfam" id="PF00881">
    <property type="entry name" value="Nitroreductase"/>
    <property type="match status" value="1"/>
</dbReference>
<accession>A0A7G7BDG1</accession>
<dbReference type="GO" id="GO:0016491">
    <property type="term" value="F:oxidoreductase activity"/>
    <property type="evidence" value="ECO:0007669"/>
    <property type="project" value="InterPro"/>
</dbReference>
<dbReference type="Proteomes" id="UP000515307">
    <property type="component" value="Chromosome"/>
</dbReference>
<dbReference type="KEGG" id="sfiy:F0344_00920"/>
<dbReference type="PANTHER" id="PTHR23026:SF123">
    <property type="entry name" value="NAD(P)H NITROREDUCTASE RV3131-RELATED"/>
    <property type="match status" value="1"/>
</dbReference>
<dbReference type="RefSeq" id="WP_185296943.1">
    <property type="nucleotide sequence ID" value="NZ_CP045702.1"/>
</dbReference>
<keyword evidence="3" id="KW-1185">Reference proteome</keyword>
<gene>
    <name evidence="2" type="ORF">F0344_00920</name>
</gene>
<evidence type="ECO:0000313" key="2">
    <source>
        <dbReference type="EMBL" id="QNE73376.1"/>
    </source>
</evidence>
<dbReference type="InterPro" id="IPR050627">
    <property type="entry name" value="Nitroreductase/BluB"/>
</dbReference>
<evidence type="ECO:0000259" key="1">
    <source>
        <dbReference type="Pfam" id="PF00881"/>
    </source>
</evidence>
<dbReference type="NCBIfam" id="NF047509">
    <property type="entry name" value="Rv3131_FMN_oxido"/>
    <property type="match status" value="1"/>
</dbReference>
<name>A0A7G7BDG1_9ACTN</name>
<dbReference type="PANTHER" id="PTHR23026">
    <property type="entry name" value="NADPH NITROREDUCTASE"/>
    <property type="match status" value="1"/>
</dbReference>
<proteinExistence type="predicted"/>
<evidence type="ECO:0000313" key="3">
    <source>
        <dbReference type="Proteomes" id="UP000515307"/>
    </source>
</evidence>
<feature type="domain" description="Nitroreductase" evidence="1">
    <location>
        <begin position="119"/>
        <end position="278"/>
    </location>
</feature>
<sequence>MTAQTVDPAVVSAFVADAVAAPSMHNVQPWRFQYMPSTGILRLRMDPARVLPAADPRDWGLHLGCGAALLNLRVAAVHAGWQARFSLLPDAADPELLAEVAFIRPPAADQDLEDLYAALRRRHTNRQPFTDEAVPPEVLDGLKGAAVSEGARLTFLSPWQVETVLELVWDAEHEEAMAPDVREDIDRWTRAGSGRATADGIPEYAFGPRRHGGLGLVRDFAGQRHIEGRETAIFEKTPCLAVLGTQRDRRVDWLHAGQALERVLLQATLDGLATSLSSHALEWPELRWAVRDPRSATGYAQMLLRLGYGPIAPATPRRPVSDVLDII</sequence>
<reference evidence="3" key="1">
    <citation type="submission" date="2019-10" db="EMBL/GenBank/DDBJ databases">
        <title>Antimicrobial potential of Antarctic Bacteria.</title>
        <authorList>
            <person name="Benaud N."/>
            <person name="Edwards R.J."/>
            <person name="Ferrari B.C."/>
        </authorList>
    </citation>
    <scope>NUCLEOTIDE SEQUENCE [LARGE SCALE GENOMIC DNA]</scope>
    <source>
        <strain evidence="3">NBSH44</strain>
    </source>
</reference>
<dbReference type="InterPro" id="IPR000415">
    <property type="entry name" value="Nitroreductase-like"/>
</dbReference>
<dbReference type="AlphaFoldDB" id="A0A7G7BDG1"/>
<dbReference type="SUPFAM" id="SSF55469">
    <property type="entry name" value="FMN-dependent nitroreductase-like"/>
    <property type="match status" value="2"/>
</dbReference>
<dbReference type="EMBL" id="CP045702">
    <property type="protein sequence ID" value="QNE73376.1"/>
    <property type="molecule type" value="Genomic_DNA"/>
</dbReference>
<dbReference type="Gene3D" id="3.40.109.10">
    <property type="entry name" value="NADH Oxidase"/>
    <property type="match status" value="1"/>
</dbReference>
<protein>
    <submittedName>
        <fullName evidence="2">Nitroreductase</fullName>
    </submittedName>
</protein>